<keyword evidence="2" id="KW-1185">Reference proteome</keyword>
<name>A0A225NS00_9RHOB</name>
<organism evidence="1 2">
    <name type="scientific">Marinibacterium profundimaris</name>
    <dbReference type="NCBI Taxonomy" id="1679460"/>
    <lineage>
        <taxon>Bacteria</taxon>
        <taxon>Pseudomonadati</taxon>
        <taxon>Pseudomonadota</taxon>
        <taxon>Alphaproteobacteria</taxon>
        <taxon>Rhodobacterales</taxon>
        <taxon>Paracoccaceae</taxon>
        <taxon>Marinibacterium</taxon>
    </lineage>
</organism>
<sequence>MPFNEMQIVAAARAIDRIGLRERGWSENQIDRAFRQVPMPAETSLKLARAALEAAENVRSS</sequence>
<dbReference type="EMBL" id="AQQR01000001">
    <property type="protein sequence ID" value="OWU77623.1"/>
    <property type="molecule type" value="Genomic_DNA"/>
</dbReference>
<evidence type="ECO:0000313" key="1">
    <source>
        <dbReference type="EMBL" id="OWU77623.1"/>
    </source>
</evidence>
<dbReference type="RefSeq" id="WP_088648258.1">
    <property type="nucleotide sequence ID" value="NZ_AQQR01000001.1"/>
</dbReference>
<accession>A0A225NS00</accession>
<comment type="caution">
    <text evidence="1">The sequence shown here is derived from an EMBL/GenBank/DDBJ whole genome shotgun (WGS) entry which is preliminary data.</text>
</comment>
<reference evidence="1 2" key="1">
    <citation type="submission" date="2013-04" db="EMBL/GenBank/DDBJ databases">
        <title>Oceanicola sp. 22II1-22F33 Genome Sequencing.</title>
        <authorList>
            <person name="Lai Q."/>
            <person name="Li G."/>
            <person name="Shao Z."/>
        </authorList>
    </citation>
    <scope>NUCLEOTIDE SEQUENCE [LARGE SCALE GENOMIC DNA]</scope>
    <source>
        <strain evidence="1 2">22II1-22F33</strain>
    </source>
</reference>
<dbReference type="AlphaFoldDB" id="A0A225NS00"/>
<evidence type="ECO:0000313" key="2">
    <source>
        <dbReference type="Proteomes" id="UP000215377"/>
    </source>
</evidence>
<dbReference type="Proteomes" id="UP000215377">
    <property type="component" value="Unassembled WGS sequence"/>
</dbReference>
<gene>
    <name evidence="1" type="ORF">ATO3_02775</name>
</gene>
<protein>
    <submittedName>
        <fullName evidence="1">Uncharacterized protein</fullName>
    </submittedName>
</protein>
<proteinExistence type="predicted"/>